<dbReference type="Proteomes" id="UP000429181">
    <property type="component" value="Chromosome 9"/>
</dbReference>
<reference evidence="2 3" key="1">
    <citation type="submission" date="2018-11" db="EMBL/GenBank/DDBJ databases">
        <title>Haplotype-resolved cattle genomes.</title>
        <authorList>
            <person name="Low W.Y."/>
            <person name="Tearle R."/>
            <person name="Bickhart D.M."/>
            <person name="Rosen B.D."/>
            <person name="Koren S."/>
            <person name="Rhie A."/>
            <person name="Hiendleder S."/>
            <person name="Phillippy A.M."/>
            <person name="Smith T.P.L."/>
            <person name="Williams J.L."/>
        </authorList>
    </citation>
    <scope>NUCLEOTIDE SEQUENCE [LARGE SCALE GENOMIC DNA]</scope>
</reference>
<feature type="compositionally biased region" description="Low complexity" evidence="1">
    <location>
        <begin position="43"/>
        <end position="52"/>
    </location>
</feature>
<evidence type="ECO:0000313" key="3">
    <source>
        <dbReference type="Proteomes" id="UP000429181"/>
    </source>
</evidence>
<dbReference type="Ensembl" id="ENSBIXT00005014534.1">
    <property type="protein sequence ID" value="ENSBIXP00005028225.1"/>
    <property type="gene ID" value="ENSBIXG00005029333.1"/>
</dbReference>
<evidence type="ECO:0000313" key="2">
    <source>
        <dbReference type="Ensembl" id="ENSBIXP00005028225.1"/>
    </source>
</evidence>
<evidence type="ECO:0000256" key="1">
    <source>
        <dbReference type="SAM" id="MobiDB-lite"/>
    </source>
</evidence>
<proteinExistence type="predicted"/>
<dbReference type="AlphaFoldDB" id="A0A4W2HEK1"/>
<sequence length="134" mass="15114">MERGRRANHISPSNDTSWSAHHPLWLKLKQIKPLPVIKHLRGSSSPSVASSPEKPARLGPTKRAQPSCRHHLCFSPEELRDFAPGLKKKKNPTTKHQQATRTNVGILPAPSSKAQRVRLEDDLDLKTKIFFKSF</sequence>
<feature type="compositionally biased region" description="Polar residues" evidence="1">
    <location>
        <begin position="94"/>
        <end position="103"/>
    </location>
</feature>
<protein>
    <submittedName>
        <fullName evidence="2">Uncharacterized protein</fullName>
    </submittedName>
</protein>
<name>A0A4W2HEK1_BOBOX</name>
<feature type="region of interest" description="Disordered" evidence="1">
    <location>
        <begin position="39"/>
        <end position="69"/>
    </location>
</feature>
<reference evidence="2" key="2">
    <citation type="submission" date="2025-08" db="UniProtKB">
        <authorList>
            <consortium name="Ensembl"/>
        </authorList>
    </citation>
    <scope>IDENTIFICATION</scope>
</reference>
<organism evidence="2 3">
    <name type="scientific">Bos indicus x Bos taurus</name>
    <name type="common">Hybrid cattle</name>
    <dbReference type="NCBI Taxonomy" id="30522"/>
    <lineage>
        <taxon>Eukaryota</taxon>
        <taxon>Metazoa</taxon>
        <taxon>Chordata</taxon>
        <taxon>Craniata</taxon>
        <taxon>Vertebrata</taxon>
        <taxon>Euteleostomi</taxon>
        <taxon>Mammalia</taxon>
        <taxon>Eutheria</taxon>
        <taxon>Laurasiatheria</taxon>
        <taxon>Artiodactyla</taxon>
        <taxon>Ruminantia</taxon>
        <taxon>Pecora</taxon>
        <taxon>Bovidae</taxon>
        <taxon>Bovinae</taxon>
        <taxon>Bos</taxon>
    </lineage>
</organism>
<accession>A0A4W2HEK1</accession>
<dbReference type="GeneTree" id="ENSGT00950000186137"/>
<feature type="region of interest" description="Disordered" evidence="1">
    <location>
        <begin position="84"/>
        <end position="103"/>
    </location>
</feature>